<keyword evidence="3" id="KW-1185">Reference proteome</keyword>
<dbReference type="InterPro" id="IPR026467">
    <property type="entry name" value="Ser/Gly_Cys_C_dom"/>
</dbReference>
<dbReference type="RefSeq" id="WP_355713272.1">
    <property type="nucleotide sequence ID" value="NZ_JBEXNP010000002.1"/>
</dbReference>
<dbReference type="EMBL" id="JBIAPK010000004">
    <property type="protein sequence ID" value="MFF3340323.1"/>
    <property type="molecule type" value="Genomic_DNA"/>
</dbReference>
<evidence type="ECO:0000256" key="1">
    <source>
        <dbReference type="SAM" id="SignalP"/>
    </source>
</evidence>
<evidence type="ECO:0000313" key="3">
    <source>
        <dbReference type="Proteomes" id="UP001601976"/>
    </source>
</evidence>
<evidence type="ECO:0000313" key="2">
    <source>
        <dbReference type="EMBL" id="MFF3340323.1"/>
    </source>
</evidence>
<comment type="caution">
    <text evidence="2">The sequence shown here is derived from an EMBL/GenBank/DDBJ whole genome shotgun (WGS) entry which is preliminary data.</text>
</comment>
<name>A0ABW6RH93_9ACTN</name>
<reference evidence="2 3" key="1">
    <citation type="submission" date="2024-10" db="EMBL/GenBank/DDBJ databases">
        <title>The Natural Products Discovery Center: Release of the First 8490 Sequenced Strains for Exploring Actinobacteria Biosynthetic Diversity.</title>
        <authorList>
            <person name="Kalkreuter E."/>
            <person name="Kautsar S.A."/>
            <person name="Yang D."/>
            <person name="Bader C.D."/>
            <person name="Teijaro C.N."/>
            <person name="Fluegel L."/>
            <person name="Davis C.M."/>
            <person name="Simpson J.R."/>
            <person name="Lauterbach L."/>
            <person name="Steele A.D."/>
            <person name="Gui C."/>
            <person name="Meng S."/>
            <person name="Li G."/>
            <person name="Viehrig K."/>
            <person name="Ye F."/>
            <person name="Su P."/>
            <person name="Kiefer A.F."/>
            <person name="Nichols A."/>
            <person name="Cepeda A.J."/>
            <person name="Yan W."/>
            <person name="Fan B."/>
            <person name="Jiang Y."/>
            <person name="Adhikari A."/>
            <person name="Zheng C.-J."/>
            <person name="Schuster L."/>
            <person name="Cowan T.M."/>
            <person name="Smanski M.J."/>
            <person name="Chevrette M.G."/>
            <person name="De Carvalho L.P.S."/>
            <person name="Shen B."/>
        </authorList>
    </citation>
    <scope>NUCLEOTIDE SEQUENCE [LARGE SCALE GENOMIC DNA]</scope>
    <source>
        <strain evidence="2 3">NPDC003029</strain>
    </source>
</reference>
<dbReference type="Proteomes" id="UP001601976">
    <property type="component" value="Unassembled WGS sequence"/>
</dbReference>
<organism evidence="2 3">
    <name type="scientific">Streptomyces flavidovirens</name>
    <dbReference type="NCBI Taxonomy" id="67298"/>
    <lineage>
        <taxon>Bacteria</taxon>
        <taxon>Bacillati</taxon>
        <taxon>Actinomycetota</taxon>
        <taxon>Actinomycetes</taxon>
        <taxon>Kitasatosporales</taxon>
        <taxon>Streptomycetaceae</taxon>
        <taxon>Streptomyces</taxon>
    </lineage>
</organism>
<feature type="signal peptide" evidence="1">
    <location>
        <begin position="1"/>
        <end position="24"/>
    </location>
</feature>
<sequence length="263" mass="27214">MFWVLFLSVACVAAAVSCARLCLAASVAADHPERPVDAARPALAPQDYELSLYETAFLAGGPVRVADLALVSMHRRRRLLLAHTGWATVVDPRGQDDVERSVLGAIGPAGQSPVAAIRTATTTADAVRAVADRLVSAGLAVPDAVRAPLASAVRSVRAATLLVLALAAASLLLPGQEQAAGRGLVAAWFALPLGLSLGCLAIARFEIHPYTGWASPAGRRVLDALASGHCAGERAFLTAVARLGVRAVDDPHLRAALAARRGH</sequence>
<protein>
    <submittedName>
        <fullName evidence="2">TIGR04222 domain-containing membrane protein</fullName>
    </submittedName>
</protein>
<accession>A0ABW6RH93</accession>
<gene>
    <name evidence="2" type="ORF">ACFYWW_16530</name>
</gene>
<feature type="chain" id="PRO_5046009195" evidence="1">
    <location>
        <begin position="25"/>
        <end position="263"/>
    </location>
</feature>
<dbReference type="NCBIfam" id="TIGR04222">
    <property type="entry name" value="near_uncomplex"/>
    <property type="match status" value="1"/>
</dbReference>
<proteinExistence type="predicted"/>
<keyword evidence="1" id="KW-0732">Signal</keyword>